<dbReference type="InterPro" id="IPR020946">
    <property type="entry name" value="Flavin_mOase-like"/>
</dbReference>
<name>A0A1H8LAG0_9EURY</name>
<evidence type="ECO:0000256" key="4">
    <source>
        <dbReference type="ARBA" id="ARBA00022827"/>
    </source>
</evidence>
<dbReference type="EMBL" id="FOCX01000007">
    <property type="protein sequence ID" value="SEO02170.1"/>
    <property type="molecule type" value="Genomic_DNA"/>
</dbReference>
<dbReference type="RefSeq" id="WP_244514974.1">
    <property type="nucleotide sequence ID" value="NZ_FOCX01000007.1"/>
</dbReference>
<dbReference type="Proteomes" id="UP000198775">
    <property type="component" value="Unassembled WGS sequence"/>
</dbReference>
<accession>A0A1H8LAG0</accession>
<dbReference type="Gene3D" id="3.50.50.60">
    <property type="entry name" value="FAD/NAD(P)-binding domain"/>
    <property type="match status" value="3"/>
</dbReference>
<dbReference type="InterPro" id="IPR050775">
    <property type="entry name" value="FAD-binding_Monooxygenases"/>
</dbReference>
<dbReference type="PANTHER" id="PTHR43098:SF3">
    <property type="entry name" value="L-ORNITHINE N(5)-MONOOXYGENASE-RELATED"/>
    <property type="match status" value="1"/>
</dbReference>
<keyword evidence="7" id="KW-0503">Monooxygenase</keyword>
<dbReference type="GO" id="GO:0004499">
    <property type="term" value="F:N,N-dimethylaniline monooxygenase activity"/>
    <property type="evidence" value="ECO:0007669"/>
    <property type="project" value="InterPro"/>
</dbReference>
<evidence type="ECO:0000256" key="3">
    <source>
        <dbReference type="ARBA" id="ARBA00022630"/>
    </source>
</evidence>
<dbReference type="PANTHER" id="PTHR43098">
    <property type="entry name" value="L-ORNITHINE N(5)-MONOOXYGENASE-RELATED"/>
    <property type="match status" value="1"/>
</dbReference>
<dbReference type="InterPro" id="IPR036188">
    <property type="entry name" value="FAD/NAD-bd_sf"/>
</dbReference>
<organism evidence="8 9">
    <name type="scientific">Halorientalis persicus</name>
    <dbReference type="NCBI Taxonomy" id="1367881"/>
    <lineage>
        <taxon>Archaea</taxon>
        <taxon>Methanobacteriati</taxon>
        <taxon>Methanobacteriota</taxon>
        <taxon>Stenosarchaea group</taxon>
        <taxon>Halobacteria</taxon>
        <taxon>Halobacteriales</taxon>
        <taxon>Haloarculaceae</taxon>
        <taxon>Halorientalis</taxon>
    </lineage>
</organism>
<keyword evidence="9" id="KW-1185">Reference proteome</keyword>
<keyword evidence="5" id="KW-0521">NADP</keyword>
<protein>
    <submittedName>
        <fullName evidence="8">Predicted flavoprotein CzcO associated with the cation diffusion facilitator CzcD</fullName>
    </submittedName>
</protein>
<gene>
    <name evidence="8" type="ORF">SAMN05216388_100772</name>
</gene>
<dbReference type="GO" id="GO:0050661">
    <property type="term" value="F:NADP binding"/>
    <property type="evidence" value="ECO:0007669"/>
    <property type="project" value="InterPro"/>
</dbReference>
<dbReference type="Pfam" id="PF00743">
    <property type="entry name" value="FMO-like"/>
    <property type="match status" value="1"/>
</dbReference>
<evidence type="ECO:0000256" key="6">
    <source>
        <dbReference type="ARBA" id="ARBA00023002"/>
    </source>
</evidence>
<comment type="similarity">
    <text evidence="2">Belongs to the FAD-binding monooxygenase family.</text>
</comment>
<evidence type="ECO:0000256" key="1">
    <source>
        <dbReference type="ARBA" id="ARBA00001974"/>
    </source>
</evidence>
<evidence type="ECO:0000256" key="2">
    <source>
        <dbReference type="ARBA" id="ARBA00010139"/>
    </source>
</evidence>
<proteinExistence type="inferred from homology"/>
<dbReference type="GO" id="GO:0050660">
    <property type="term" value="F:flavin adenine dinucleotide binding"/>
    <property type="evidence" value="ECO:0007669"/>
    <property type="project" value="InterPro"/>
</dbReference>
<evidence type="ECO:0000256" key="5">
    <source>
        <dbReference type="ARBA" id="ARBA00022857"/>
    </source>
</evidence>
<evidence type="ECO:0000313" key="9">
    <source>
        <dbReference type="Proteomes" id="UP000198775"/>
    </source>
</evidence>
<dbReference type="AlphaFoldDB" id="A0A1H8LAG0"/>
<dbReference type="SUPFAM" id="SSF51905">
    <property type="entry name" value="FAD/NAD(P)-binding domain"/>
    <property type="match status" value="2"/>
</dbReference>
<keyword evidence="3" id="KW-0285">Flavoprotein</keyword>
<keyword evidence="6" id="KW-0560">Oxidoreductase</keyword>
<keyword evidence="4" id="KW-0274">FAD</keyword>
<evidence type="ECO:0000256" key="7">
    <source>
        <dbReference type="ARBA" id="ARBA00023033"/>
    </source>
</evidence>
<evidence type="ECO:0000313" key="8">
    <source>
        <dbReference type="EMBL" id="SEO02170.1"/>
    </source>
</evidence>
<reference evidence="9" key="1">
    <citation type="submission" date="2016-10" db="EMBL/GenBank/DDBJ databases">
        <authorList>
            <person name="Varghese N."/>
            <person name="Submissions S."/>
        </authorList>
    </citation>
    <scope>NUCLEOTIDE SEQUENCE [LARGE SCALE GENOMIC DNA]</scope>
    <source>
        <strain evidence="9">IBRC-M 10043</strain>
    </source>
</reference>
<comment type="cofactor">
    <cofactor evidence="1">
        <name>FAD</name>
        <dbReference type="ChEBI" id="CHEBI:57692"/>
    </cofactor>
</comment>
<sequence>MSDADVDAAGGSEETDVDAVVIGAGFSGLYMLHKLREQGLDVRVYEKGDEVGGTWYWNTYPGARCDSESHIYCFSFDEGLHREWEWSERYPEQPEILDYLQWVADRLDLHRDIAFEREVTSATYDDETATWTVELADGERVRTRYFVTAVGCLSEPFLPDFDGLGDFEGEWYHTARWPDEEIDFGDDHVGVIGTGSTGIQFISEVGGRADHLTVFQRTPNYAVPARNRPLEDDEYEEIRENYDDIWARARDSRLGMPFDHEHETDYGLSEEEIREVLEERWQQGGFRFLHSFEPGSILSNPELNDVVSAFIREKIRERVDDPETAETLVPTDHPYGAKRPPMDYDDYYGTYNRDDVSLVDVDENPIERVTADGIRTTAAHYDLDMLVFATGFDAMTGAILAMDIEGKNGQTLDEKWEAGPRTYLGLMTHGFPNLFTITGPQSPSVLTNMPLSIEQHVEWIADCIAYMDEHGYDRIEATEDAEDQWVQNTNMLAENMLFSEADSWYRGANVPGKTQVFTPFPGGLDNYREICARVARDDYDGFELGRASGTADEAVSEPGD</sequence>